<proteinExistence type="predicted"/>
<dbReference type="GeneID" id="10277679"/>
<organism evidence="1 2">
    <name type="scientific">Methanobacterium lacus (strain AL-21)</name>
    <dbReference type="NCBI Taxonomy" id="877455"/>
    <lineage>
        <taxon>Archaea</taxon>
        <taxon>Methanobacteriati</taxon>
        <taxon>Methanobacteriota</taxon>
        <taxon>Methanomada group</taxon>
        <taxon>Methanobacteria</taxon>
        <taxon>Methanobacteriales</taxon>
        <taxon>Methanobacteriaceae</taxon>
        <taxon>Methanobacterium</taxon>
    </lineage>
</organism>
<protein>
    <submittedName>
        <fullName evidence="1">Abortive infection protein</fullName>
    </submittedName>
</protein>
<dbReference type="RefSeq" id="WP_013644821.1">
    <property type="nucleotide sequence ID" value="NC_015216.1"/>
</dbReference>
<dbReference type="Proteomes" id="UP000007490">
    <property type="component" value="Chromosome"/>
</dbReference>
<reference evidence="2" key="1">
    <citation type="submission" date="2011-02" db="EMBL/GenBank/DDBJ databases">
        <title>Complete sequence of Methanobacterium sp. AL-21.</title>
        <authorList>
            <consortium name="US DOE Joint Genome Institute"/>
            <person name="Lucas S."/>
            <person name="Copeland A."/>
            <person name="Lapidus A."/>
            <person name="Cheng J.-F."/>
            <person name="Goodwin L."/>
            <person name="Pitluck S."/>
            <person name="Chertkov O."/>
            <person name="Detter J.C."/>
            <person name="Han C."/>
            <person name="Tapia R."/>
            <person name="Land M."/>
            <person name="Hauser L."/>
            <person name="Kyrpides N."/>
            <person name="Ivanova N."/>
            <person name="Mikhailova N."/>
            <person name="Pagani I."/>
            <person name="Cadillo-Quiroz H."/>
            <person name="Imachi H."/>
            <person name="Zinder S."/>
            <person name="Liu W."/>
            <person name="Woyke T."/>
        </authorList>
    </citation>
    <scope>NUCLEOTIDE SEQUENCE [LARGE SCALE GENOMIC DNA]</scope>
    <source>
        <strain evidence="2">AL-21</strain>
    </source>
</reference>
<dbReference type="eggNOG" id="arCOG12992">
    <property type="taxonomic scope" value="Archaea"/>
</dbReference>
<evidence type="ECO:0000313" key="1">
    <source>
        <dbReference type="EMBL" id="ADZ09470.1"/>
    </source>
</evidence>
<dbReference type="SUPFAM" id="SSF51445">
    <property type="entry name" value="(Trans)glycosidases"/>
    <property type="match status" value="1"/>
</dbReference>
<dbReference type="OrthoDB" id="382449at2157"/>
<reference evidence="1 2" key="2">
    <citation type="journal article" date="2014" name="Int. J. Syst. Evol. Microbiol.">
        <title>Methanobacterium paludis sp. nov. and a novel strain of Methanobacterium lacus isolated from northern peatlands.</title>
        <authorList>
            <person name="Cadillo-Quiroz H."/>
            <person name="Brauer S.L."/>
            <person name="Goodson N."/>
            <person name="Yavitt J.B."/>
            <person name="Zinder S.H."/>
        </authorList>
    </citation>
    <scope>NUCLEOTIDE SEQUENCE [LARGE SCALE GENOMIC DNA]</scope>
    <source>
        <strain evidence="1 2">AL-21</strain>
    </source>
</reference>
<dbReference type="STRING" id="877455.Metbo_1228"/>
<dbReference type="EMBL" id="CP002551">
    <property type="protein sequence ID" value="ADZ09470.1"/>
    <property type="molecule type" value="Genomic_DNA"/>
</dbReference>
<name>F0T6V0_METLA</name>
<dbReference type="InterPro" id="IPR017853">
    <property type="entry name" value="GH"/>
</dbReference>
<dbReference type="Gene3D" id="3.20.20.80">
    <property type="entry name" value="Glycosidases"/>
    <property type="match status" value="1"/>
</dbReference>
<keyword evidence="2" id="KW-1185">Reference proteome</keyword>
<dbReference type="AlphaFoldDB" id="F0T6V0"/>
<dbReference type="KEGG" id="mel:Metbo_1228"/>
<accession>F0T6V0</accession>
<sequence>MNRRGVCYDVGRVMMDKNFRPEFDDDIVKQELEIIKEDLHCNVVKICGKDVKRLMRASEFALKLGLEVWVSPELWDKNPEDTLEYIVEAAVETEKLRLIYEGKVVFIMGTELSLFMNGILNGENFMERLQSPDFMEIVTNGKHNTSLNEFLVKGNALVRNVFNGPVTYASAPFEAVNWNIFDFVCVDIYRDAKIKEEYPKILQSFARFGKPVVIGEFGCCTYEGAEDLGGWAWNILDELNSEELNGNYVRNEAVQAFELTEQLNILENSGVDGGFVFTFVQPTFKHSKDPCRDLDMASYSLVKTLCEGHGQTYKNMNWEPKESFYALSEFYDELEYN</sequence>
<dbReference type="HOGENOM" id="CLU_047695_0_0_2"/>
<evidence type="ECO:0000313" key="2">
    <source>
        <dbReference type="Proteomes" id="UP000007490"/>
    </source>
</evidence>
<gene>
    <name evidence="1" type="ordered locus">Metbo_1228</name>
</gene>